<feature type="compositionally biased region" description="Acidic residues" evidence="1">
    <location>
        <begin position="302"/>
        <end position="311"/>
    </location>
</feature>
<dbReference type="Proteomes" id="UP000305067">
    <property type="component" value="Unassembled WGS sequence"/>
</dbReference>
<feature type="compositionally biased region" description="Low complexity" evidence="1">
    <location>
        <begin position="100"/>
        <end position="109"/>
    </location>
</feature>
<feature type="compositionally biased region" description="Basic and acidic residues" evidence="1">
    <location>
        <begin position="366"/>
        <end position="383"/>
    </location>
</feature>
<feature type="compositionally biased region" description="Low complexity" evidence="1">
    <location>
        <begin position="140"/>
        <end position="159"/>
    </location>
</feature>
<feature type="compositionally biased region" description="Pro residues" evidence="1">
    <location>
        <begin position="205"/>
        <end position="215"/>
    </location>
</feature>
<keyword evidence="2" id="KW-0472">Membrane</keyword>
<feature type="compositionally biased region" description="Polar residues" evidence="1">
    <location>
        <begin position="126"/>
        <end position="137"/>
    </location>
</feature>
<feature type="region of interest" description="Disordered" evidence="1">
    <location>
        <begin position="616"/>
        <end position="665"/>
    </location>
</feature>
<evidence type="ECO:0000313" key="3">
    <source>
        <dbReference type="EMBL" id="TFL03948.1"/>
    </source>
</evidence>
<feature type="compositionally biased region" description="Polar residues" evidence="1">
    <location>
        <begin position="639"/>
        <end position="652"/>
    </location>
</feature>
<protein>
    <submittedName>
        <fullName evidence="3">Uncharacterized protein</fullName>
    </submittedName>
</protein>
<feature type="compositionally biased region" description="Low complexity" evidence="1">
    <location>
        <begin position="355"/>
        <end position="365"/>
    </location>
</feature>
<feature type="region of interest" description="Disordered" evidence="1">
    <location>
        <begin position="74"/>
        <end position="389"/>
    </location>
</feature>
<feature type="compositionally biased region" description="Low complexity" evidence="1">
    <location>
        <begin position="168"/>
        <end position="182"/>
    </location>
</feature>
<feature type="compositionally biased region" description="Polar residues" evidence="1">
    <location>
        <begin position="323"/>
        <end position="335"/>
    </location>
</feature>
<feature type="transmembrane region" description="Helical" evidence="2">
    <location>
        <begin position="394"/>
        <end position="416"/>
    </location>
</feature>
<feature type="compositionally biased region" description="Polar residues" evidence="1">
    <location>
        <begin position="74"/>
        <end position="91"/>
    </location>
</feature>
<feature type="compositionally biased region" description="Polar residues" evidence="1">
    <location>
        <begin position="571"/>
        <end position="581"/>
    </location>
</feature>
<reference evidence="3 4" key="1">
    <citation type="journal article" date="2019" name="Nat. Ecol. Evol.">
        <title>Megaphylogeny resolves global patterns of mushroom evolution.</title>
        <authorList>
            <person name="Varga T."/>
            <person name="Krizsan K."/>
            <person name="Foldi C."/>
            <person name="Dima B."/>
            <person name="Sanchez-Garcia M."/>
            <person name="Sanchez-Ramirez S."/>
            <person name="Szollosi G.J."/>
            <person name="Szarkandi J.G."/>
            <person name="Papp V."/>
            <person name="Albert L."/>
            <person name="Andreopoulos W."/>
            <person name="Angelini C."/>
            <person name="Antonin V."/>
            <person name="Barry K.W."/>
            <person name="Bougher N.L."/>
            <person name="Buchanan P."/>
            <person name="Buyck B."/>
            <person name="Bense V."/>
            <person name="Catcheside P."/>
            <person name="Chovatia M."/>
            <person name="Cooper J."/>
            <person name="Damon W."/>
            <person name="Desjardin D."/>
            <person name="Finy P."/>
            <person name="Geml J."/>
            <person name="Haridas S."/>
            <person name="Hughes K."/>
            <person name="Justo A."/>
            <person name="Karasinski D."/>
            <person name="Kautmanova I."/>
            <person name="Kiss B."/>
            <person name="Kocsube S."/>
            <person name="Kotiranta H."/>
            <person name="LaButti K.M."/>
            <person name="Lechner B.E."/>
            <person name="Liimatainen K."/>
            <person name="Lipzen A."/>
            <person name="Lukacs Z."/>
            <person name="Mihaltcheva S."/>
            <person name="Morgado L.N."/>
            <person name="Niskanen T."/>
            <person name="Noordeloos M.E."/>
            <person name="Ohm R.A."/>
            <person name="Ortiz-Santana B."/>
            <person name="Ovrebo C."/>
            <person name="Racz N."/>
            <person name="Riley R."/>
            <person name="Savchenko A."/>
            <person name="Shiryaev A."/>
            <person name="Soop K."/>
            <person name="Spirin V."/>
            <person name="Szebenyi C."/>
            <person name="Tomsovsky M."/>
            <person name="Tulloss R.E."/>
            <person name="Uehling J."/>
            <person name="Grigoriev I.V."/>
            <person name="Vagvolgyi C."/>
            <person name="Papp T."/>
            <person name="Martin F.M."/>
            <person name="Miettinen O."/>
            <person name="Hibbett D.S."/>
            <person name="Nagy L.G."/>
        </authorList>
    </citation>
    <scope>NUCLEOTIDE SEQUENCE [LARGE SCALE GENOMIC DNA]</scope>
    <source>
        <strain evidence="3 4">CBS 309.79</strain>
    </source>
</reference>
<feature type="compositionally biased region" description="Polar residues" evidence="1">
    <location>
        <begin position="279"/>
        <end position="293"/>
    </location>
</feature>
<feature type="region of interest" description="Disordered" evidence="1">
    <location>
        <begin position="469"/>
        <end position="489"/>
    </location>
</feature>
<sequence>MFYENYVASGVPSLELNSVLATAVPIPSPEVTSGQLSLTEDDATPTFVTAATESEALSNSSFGVSTRPEIIVSSTGYPSQSLPNTTSSSEVFTAPRSDGPESSGRSSFPSPGPSSPPSSGLVSDPTTSFTPSISLFATQFPDSSFSSSAETPSSRATSETIFDTLGRSSSQTPSPISGSALPSSPPAPGPTSDGTIEPSLSIPAAPGPPPSPSPSIPDAQVGSPSAPAAIPSAPNSPSAVSSGESSASTACDRSKSSSANPSTTSIPTAGDGPIRSEAPVSSTPTSDSQTLPSDDSRVAGDLESDCADDTGECTPEPSRPATIPTNRVLTNPNPSSDDDALRSSDNTETPPLDGTPSPETSTTVTTDHDETHHPGPEQPRPRVESSTSTDSHRLTALTIIAALEGLALLLILGYYATSLRKRWIKRQAATRLAKSGGRGSLHEKHGGFAAAGLGGAFAANGARARDRSQSIPAPVTSPHADHPVASTSRHRAVYRHHSYTSNDTGSYSQEYTNADDPFQDSAGVAPTPYYRDGAVQTGQPTVSSSSTHSTNLLPITFRRSLTGSEIPRLQPSRSSLSTYDTSPEAYTRDPFDMEYNPMEADRPFGYRGRSSRTLASLDDDLYPSGPENSEVASSIMPAQGSSRPMSPSSGANTFGLKNPFVRGEG</sequence>
<feature type="region of interest" description="Disordered" evidence="1">
    <location>
        <begin position="563"/>
        <end position="596"/>
    </location>
</feature>
<proteinExistence type="predicted"/>
<keyword evidence="4" id="KW-1185">Reference proteome</keyword>
<dbReference type="EMBL" id="ML178819">
    <property type="protein sequence ID" value="TFL03948.1"/>
    <property type="molecule type" value="Genomic_DNA"/>
</dbReference>
<evidence type="ECO:0000256" key="2">
    <source>
        <dbReference type="SAM" id="Phobius"/>
    </source>
</evidence>
<keyword evidence="2" id="KW-0812">Transmembrane</keyword>
<gene>
    <name evidence="3" type="ORF">BDV98DRAFT_602442</name>
</gene>
<dbReference type="AlphaFoldDB" id="A0A5C3QRE7"/>
<organism evidence="3 4">
    <name type="scientific">Pterulicium gracile</name>
    <dbReference type="NCBI Taxonomy" id="1884261"/>
    <lineage>
        <taxon>Eukaryota</taxon>
        <taxon>Fungi</taxon>
        <taxon>Dikarya</taxon>
        <taxon>Basidiomycota</taxon>
        <taxon>Agaricomycotina</taxon>
        <taxon>Agaricomycetes</taxon>
        <taxon>Agaricomycetidae</taxon>
        <taxon>Agaricales</taxon>
        <taxon>Pleurotineae</taxon>
        <taxon>Pterulaceae</taxon>
        <taxon>Pterulicium</taxon>
    </lineage>
</organism>
<keyword evidence="2" id="KW-1133">Transmembrane helix</keyword>
<evidence type="ECO:0000313" key="4">
    <source>
        <dbReference type="Proteomes" id="UP000305067"/>
    </source>
</evidence>
<accession>A0A5C3QRE7</accession>
<name>A0A5C3QRE7_9AGAR</name>
<feature type="compositionally biased region" description="Low complexity" evidence="1">
    <location>
        <begin position="223"/>
        <end position="269"/>
    </location>
</feature>
<evidence type="ECO:0000256" key="1">
    <source>
        <dbReference type="SAM" id="MobiDB-lite"/>
    </source>
</evidence>